<dbReference type="AlphaFoldDB" id="V4LEQ9"/>
<dbReference type="PANTHER" id="PTHR24414">
    <property type="entry name" value="F-BOX/KELCH-REPEAT PROTEIN SKIP4"/>
    <property type="match status" value="1"/>
</dbReference>
<organism evidence="1 2">
    <name type="scientific">Eutrema salsugineum</name>
    <name type="common">Saltwater cress</name>
    <name type="synonym">Sisymbrium salsugineum</name>
    <dbReference type="NCBI Taxonomy" id="72664"/>
    <lineage>
        <taxon>Eukaryota</taxon>
        <taxon>Viridiplantae</taxon>
        <taxon>Streptophyta</taxon>
        <taxon>Embryophyta</taxon>
        <taxon>Tracheophyta</taxon>
        <taxon>Spermatophyta</taxon>
        <taxon>Magnoliopsida</taxon>
        <taxon>eudicotyledons</taxon>
        <taxon>Gunneridae</taxon>
        <taxon>Pentapetalae</taxon>
        <taxon>rosids</taxon>
        <taxon>malvids</taxon>
        <taxon>Brassicales</taxon>
        <taxon>Brassicaceae</taxon>
        <taxon>Eutremeae</taxon>
        <taxon>Eutrema</taxon>
    </lineage>
</organism>
<dbReference type="EMBL" id="KI517537">
    <property type="protein sequence ID" value="ESQ38268.1"/>
    <property type="molecule type" value="Genomic_DNA"/>
</dbReference>
<keyword evidence="2" id="KW-1185">Reference proteome</keyword>
<dbReference type="PANTHER" id="PTHR24414:SF178">
    <property type="entry name" value="F-BOX DOMAIN-CONTAINING PROTEIN"/>
    <property type="match status" value="1"/>
</dbReference>
<reference evidence="1 2" key="1">
    <citation type="journal article" date="2013" name="Front. Plant Sci.">
        <title>The Reference Genome of the Halophytic Plant Eutrema salsugineum.</title>
        <authorList>
            <person name="Yang R."/>
            <person name="Jarvis D.E."/>
            <person name="Chen H."/>
            <person name="Beilstein M.A."/>
            <person name="Grimwood J."/>
            <person name="Jenkins J."/>
            <person name="Shu S."/>
            <person name="Prochnik S."/>
            <person name="Xin M."/>
            <person name="Ma C."/>
            <person name="Schmutz J."/>
            <person name="Wing R.A."/>
            <person name="Mitchell-Olds T."/>
            <person name="Schumaker K.S."/>
            <person name="Wang X."/>
        </authorList>
    </citation>
    <scope>NUCLEOTIDE SEQUENCE [LARGE SCALE GENOMIC DNA]</scope>
</reference>
<dbReference type="Gramene" id="ESQ38268">
    <property type="protein sequence ID" value="ESQ38268"/>
    <property type="gene ID" value="EUTSA_v10029302mg"/>
</dbReference>
<sequence>MSNFSTEESPQDNEEKTSLPSLSFLLLLDEVTLSCLARGIYVIGGMNISRMRKSDVWLLDCRTNTWSKVPSMTVGRASAAAGVRDIDSSTWGEVFDPKTQIWNSLVPMTNRGEDHSKLLYCFDPSRNLFWCEPQKFKWKEVLGLGLLLVVDPTLFSASGDILVRTYWSFGVWLSCPIWCAEISLERCEGGNGIWGTVEWSNSLITLDHPVYNIVDLLHSVLVNL</sequence>
<evidence type="ECO:0000313" key="1">
    <source>
        <dbReference type="EMBL" id="ESQ38268.1"/>
    </source>
</evidence>
<accession>V4LEQ9</accession>
<dbReference type="Pfam" id="PF01344">
    <property type="entry name" value="Kelch_1"/>
    <property type="match status" value="1"/>
</dbReference>
<gene>
    <name evidence="1" type="ORF">EUTSA_v10029302mg</name>
</gene>
<dbReference type="SMART" id="SM00612">
    <property type="entry name" value="Kelch"/>
    <property type="match status" value="1"/>
</dbReference>
<proteinExistence type="predicted"/>
<dbReference type="InterPro" id="IPR050354">
    <property type="entry name" value="F-box/kelch-repeat_ARATH"/>
</dbReference>
<protein>
    <recommendedName>
        <fullName evidence="3">F-box/kelch-repeat protein</fullName>
    </recommendedName>
</protein>
<dbReference type="eggNOG" id="KOG1072">
    <property type="taxonomic scope" value="Eukaryota"/>
</dbReference>
<evidence type="ECO:0000313" key="2">
    <source>
        <dbReference type="Proteomes" id="UP000030689"/>
    </source>
</evidence>
<name>V4LEQ9_EUTSA</name>
<dbReference type="SUPFAM" id="SSF117281">
    <property type="entry name" value="Kelch motif"/>
    <property type="match status" value="1"/>
</dbReference>
<dbReference type="Gene3D" id="2.120.10.80">
    <property type="entry name" value="Kelch-type beta propeller"/>
    <property type="match status" value="1"/>
</dbReference>
<dbReference type="InterPro" id="IPR006652">
    <property type="entry name" value="Kelch_1"/>
</dbReference>
<dbReference type="KEGG" id="eus:EUTSA_v10029302mg"/>
<evidence type="ECO:0008006" key="3">
    <source>
        <dbReference type="Google" id="ProtNLM"/>
    </source>
</evidence>
<dbReference type="InterPro" id="IPR015915">
    <property type="entry name" value="Kelch-typ_b-propeller"/>
</dbReference>
<dbReference type="Proteomes" id="UP000030689">
    <property type="component" value="Unassembled WGS sequence"/>
</dbReference>